<reference evidence="1 2" key="1">
    <citation type="submission" date="2018-06" db="EMBL/GenBank/DDBJ databases">
        <authorList>
            <consortium name="Pathogen Informatics"/>
            <person name="Doyle S."/>
        </authorList>
    </citation>
    <scope>NUCLEOTIDE SEQUENCE [LARGE SCALE GENOMIC DNA]</scope>
    <source>
        <strain evidence="1 2">NCTC10698</strain>
    </source>
</reference>
<dbReference type="GeneID" id="63998955"/>
<evidence type="ECO:0000313" key="1">
    <source>
        <dbReference type="EMBL" id="SUY78027.1"/>
    </source>
</evidence>
<accession>A0A8B4S2K4</accession>
<name>A0A8B4S2K4_COMTE</name>
<keyword evidence="2" id="KW-1185">Reference proteome</keyword>
<protein>
    <submittedName>
        <fullName evidence="1">Uncharacterized protein</fullName>
    </submittedName>
</protein>
<dbReference type="EMBL" id="UFXL01000001">
    <property type="protein sequence ID" value="SUY78027.1"/>
    <property type="molecule type" value="Genomic_DNA"/>
</dbReference>
<dbReference type="AlphaFoldDB" id="A0A8B4S2K4"/>
<organism evidence="1 2">
    <name type="scientific">Comamonas testosteroni</name>
    <name type="common">Pseudomonas testosteroni</name>
    <dbReference type="NCBI Taxonomy" id="285"/>
    <lineage>
        <taxon>Bacteria</taxon>
        <taxon>Pseudomonadati</taxon>
        <taxon>Pseudomonadota</taxon>
        <taxon>Betaproteobacteria</taxon>
        <taxon>Burkholderiales</taxon>
        <taxon>Comamonadaceae</taxon>
        <taxon>Comamonas</taxon>
    </lineage>
</organism>
<sequence length="201" mass="23315">MQNTNNYTIRPGTNYSPNSEIFLAMDKKKLKEFFQWFMEIKPYCIEELMQLIGNTPGFESWEADDSPESLDGLGEWFAKKISKRDYTPEEVYNIRNRFDIHSKIELPTWDLTDEAKSLALYVGMYYGDVALKNNTSLKWEQCLGSKKYADYGQPVLNGQGFVSINPVRVAHSVAFGLINGTKTEGYLRKGYDYWRNLRMPI</sequence>
<proteinExistence type="predicted"/>
<comment type="caution">
    <text evidence="1">The sequence shown here is derived from an EMBL/GenBank/DDBJ whole genome shotgun (WGS) entry which is preliminary data.</text>
</comment>
<dbReference type="Proteomes" id="UP000255070">
    <property type="component" value="Unassembled WGS sequence"/>
</dbReference>
<gene>
    <name evidence="1" type="ORF">NCTC10698_02937</name>
</gene>
<evidence type="ECO:0000313" key="2">
    <source>
        <dbReference type="Proteomes" id="UP000255070"/>
    </source>
</evidence>
<dbReference type="RefSeq" id="WP_138983842.1">
    <property type="nucleotide sequence ID" value="NZ_BBJZ01000024.1"/>
</dbReference>